<dbReference type="SUPFAM" id="SSF47413">
    <property type="entry name" value="lambda repressor-like DNA-binding domains"/>
    <property type="match status" value="1"/>
</dbReference>
<name>A0A6I8LRB7_9PSEU</name>
<feature type="compositionally biased region" description="Basic and acidic residues" evidence="1">
    <location>
        <begin position="281"/>
        <end position="295"/>
    </location>
</feature>
<feature type="region of interest" description="Disordered" evidence="1">
    <location>
        <begin position="281"/>
        <end position="308"/>
    </location>
</feature>
<reference evidence="3 4" key="1">
    <citation type="submission" date="2019-09" db="EMBL/GenBank/DDBJ databases">
        <authorList>
            <person name="Leyn A S."/>
        </authorList>
    </citation>
    <scope>NUCLEOTIDE SEQUENCE [LARGE SCALE GENOMIC DNA]</scope>
    <source>
        <strain evidence="3">AA231_1</strain>
    </source>
</reference>
<evidence type="ECO:0000313" key="3">
    <source>
        <dbReference type="EMBL" id="VVJ18437.1"/>
    </source>
</evidence>
<feature type="compositionally biased region" description="Polar residues" evidence="1">
    <location>
        <begin position="296"/>
        <end position="308"/>
    </location>
</feature>
<dbReference type="Gene3D" id="1.10.260.40">
    <property type="entry name" value="lambda repressor-like DNA-binding domains"/>
    <property type="match status" value="1"/>
</dbReference>
<protein>
    <submittedName>
        <fullName evidence="3">DNA-binding protein</fullName>
    </submittedName>
</protein>
<dbReference type="SMART" id="SM00530">
    <property type="entry name" value="HTH_XRE"/>
    <property type="match status" value="1"/>
</dbReference>
<feature type="domain" description="HTH cro/C1-type" evidence="2">
    <location>
        <begin position="41"/>
        <end position="88"/>
    </location>
</feature>
<dbReference type="InterPro" id="IPR041413">
    <property type="entry name" value="MLTR_LBD"/>
</dbReference>
<evidence type="ECO:0000313" key="4">
    <source>
        <dbReference type="Proteomes" id="UP000399805"/>
    </source>
</evidence>
<keyword evidence="4" id="KW-1185">Reference proteome</keyword>
<proteinExistence type="predicted"/>
<dbReference type="Proteomes" id="UP000399805">
    <property type="component" value="Unassembled WGS sequence"/>
</dbReference>
<dbReference type="PANTHER" id="PTHR35010:SF2">
    <property type="entry name" value="BLL4672 PROTEIN"/>
    <property type="match status" value="1"/>
</dbReference>
<dbReference type="AlphaFoldDB" id="A0A6I8LRB7"/>
<dbReference type="Pfam" id="PF17765">
    <property type="entry name" value="MLTR_LBD"/>
    <property type="match status" value="1"/>
</dbReference>
<organism evidence="3 4">
    <name type="scientific">Amycolatopsis camponoti</name>
    <dbReference type="NCBI Taxonomy" id="2606593"/>
    <lineage>
        <taxon>Bacteria</taxon>
        <taxon>Bacillati</taxon>
        <taxon>Actinomycetota</taxon>
        <taxon>Actinomycetes</taxon>
        <taxon>Pseudonocardiales</taxon>
        <taxon>Pseudonocardiaceae</taxon>
        <taxon>Amycolatopsis</taxon>
    </lineage>
</organism>
<gene>
    <name evidence="3" type="ORF">AA23TX_03458</name>
</gene>
<evidence type="ECO:0000256" key="1">
    <source>
        <dbReference type="SAM" id="MobiDB-lite"/>
    </source>
</evidence>
<dbReference type="PANTHER" id="PTHR35010">
    <property type="entry name" value="BLL4672 PROTEIN-RELATED"/>
    <property type="match status" value="1"/>
</dbReference>
<dbReference type="EMBL" id="CABVGP010000001">
    <property type="protein sequence ID" value="VVJ18437.1"/>
    <property type="molecule type" value="Genomic_DNA"/>
</dbReference>
<dbReference type="InterPro" id="IPR001387">
    <property type="entry name" value="Cro/C1-type_HTH"/>
</dbReference>
<accession>A0A6I8LRB7</accession>
<dbReference type="InterPro" id="IPR010982">
    <property type="entry name" value="Lambda_DNA-bd_dom_sf"/>
</dbReference>
<sequence length="308" mass="33786">MGNMHHLDADNPLGEFLRARRALLDPVAQGLPDQGRRRVSGLRREEVAFLAGVSPYYYARLEQGRDRNPSAAVLDAIARALQLDDAGSAHLRQLATAPPPRRRRAHRPEKVRTGLARLVESWTANPAVVIGRYRDVLAANELAVLLNEGFTPGRNLMRDVFLDPAAREIYPDWNTIAHSVVASVRSTAGTGPDDPRLTELIGELSLKSAEFRTMWARHDVHERTDGTKRYNNPFVGEITVNYQSLSVTGSVGQTLYLYSAAPGSAAEQSLALLAGMAGRHETTHAAPIEPDRQNSDSDTTGQRTSKPN</sequence>
<evidence type="ECO:0000259" key="2">
    <source>
        <dbReference type="PROSITE" id="PS50943"/>
    </source>
</evidence>
<dbReference type="CDD" id="cd00093">
    <property type="entry name" value="HTH_XRE"/>
    <property type="match status" value="1"/>
</dbReference>
<dbReference type="GO" id="GO:0003677">
    <property type="term" value="F:DNA binding"/>
    <property type="evidence" value="ECO:0007669"/>
    <property type="project" value="UniProtKB-KW"/>
</dbReference>
<dbReference type="Pfam" id="PF13560">
    <property type="entry name" value="HTH_31"/>
    <property type="match status" value="1"/>
</dbReference>
<dbReference type="PROSITE" id="PS50943">
    <property type="entry name" value="HTH_CROC1"/>
    <property type="match status" value="1"/>
</dbReference>
<dbReference type="Gene3D" id="3.30.450.180">
    <property type="match status" value="1"/>
</dbReference>
<keyword evidence="3" id="KW-0238">DNA-binding</keyword>